<dbReference type="InParanoid" id="A0A139WHU6"/>
<reference evidence="1 2" key="1">
    <citation type="journal article" date="2008" name="Nature">
        <title>The genome of the model beetle and pest Tribolium castaneum.</title>
        <authorList>
            <consortium name="Tribolium Genome Sequencing Consortium"/>
            <person name="Richards S."/>
            <person name="Gibbs R.A."/>
            <person name="Weinstock G.M."/>
            <person name="Brown S.J."/>
            <person name="Denell R."/>
            <person name="Beeman R.W."/>
            <person name="Gibbs R."/>
            <person name="Beeman R.W."/>
            <person name="Brown S.J."/>
            <person name="Bucher G."/>
            <person name="Friedrich M."/>
            <person name="Grimmelikhuijzen C.J."/>
            <person name="Klingler M."/>
            <person name="Lorenzen M."/>
            <person name="Richards S."/>
            <person name="Roth S."/>
            <person name="Schroder R."/>
            <person name="Tautz D."/>
            <person name="Zdobnov E.M."/>
            <person name="Muzny D."/>
            <person name="Gibbs R.A."/>
            <person name="Weinstock G.M."/>
            <person name="Attaway T."/>
            <person name="Bell S."/>
            <person name="Buhay C.J."/>
            <person name="Chandrabose M.N."/>
            <person name="Chavez D."/>
            <person name="Clerk-Blankenburg K.P."/>
            <person name="Cree A."/>
            <person name="Dao M."/>
            <person name="Davis C."/>
            <person name="Chacko J."/>
            <person name="Dinh H."/>
            <person name="Dugan-Rocha S."/>
            <person name="Fowler G."/>
            <person name="Garner T.T."/>
            <person name="Garnes J."/>
            <person name="Gnirke A."/>
            <person name="Hawes A."/>
            <person name="Hernandez J."/>
            <person name="Hines S."/>
            <person name="Holder M."/>
            <person name="Hume J."/>
            <person name="Jhangiani S.N."/>
            <person name="Joshi V."/>
            <person name="Khan Z.M."/>
            <person name="Jackson L."/>
            <person name="Kovar C."/>
            <person name="Kowis A."/>
            <person name="Lee S."/>
            <person name="Lewis L.R."/>
            <person name="Margolis J."/>
            <person name="Morgan M."/>
            <person name="Nazareth L.V."/>
            <person name="Nguyen N."/>
            <person name="Okwuonu G."/>
            <person name="Parker D."/>
            <person name="Richards S."/>
            <person name="Ruiz S.J."/>
            <person name="Santibanez J."/>
            <person name="Savard J."/>
            <person name="Scherer S.E."/>
            <person name="Schneider B."/>
            <person name="Sodergren E."/>
            <person name="Tautz D."/>
            <person name="Vattahil S."/>
            <person name="Villasana D."/>
            <person name="White C.S."/>
            <person name="Wright R."/>
            <person name="Park Y."/>
            <person name="Beeman R.W."/>
            <person name="Lord J."/>
            <person name="Oppert B."/>
            <person name="Lorenzen M."/>
            <person name="Brown S."/>
            <person name="Wang L."/>
            <person name="Savard J."/>
            <person name="Tautz D."/>
            <person name="Richards S."/>
            <person name="Weinstock G."/>
            <person name="Gibbs R.A."/>
            <person name="Liu Y."/>
            <person name="Worley K."/>
            <person name="Weinstock G."/>
            <person name="Elsik C.G."/>
            <person name="Reese J.T."/>
            <person name="Elhaik E."/>
            <person name="Landan G."/>
            <person name="Graur D."/>
            <person name="Arensburger P."/>
            <person name="Atkinson P."/>
            <person name="Beeman R.W."/>
            <person name="Beidler J."/>
            <person name="Brown S.J."/>
            <person name="Demuth J.P."/>
            <person name="Drury D.W."/>
            <person name="Du Y.Z."/>
            <person name="Fujiwara H."/>
            <person name="Lorenzen M."/>
            <person name="Maselli V."/>
            <person name="Osanai M."/>
            <person name="Park Y."/>
            <person name="Robertson H.M."/>
            <person name="Tu Z."/>
            <person name="Wang J.J."/>
            <person name="Wang S."/>
            <person name="Richards S."/>
            <person name="Song H."/>
            <person name="Zhang L."/>
            <person name="Sodergren E."/>
            <person name="Werner D."/>
            <person name="Stanke M."/>
            <person name="Morgenstern B."/>
            <person name="Solovyev V."/>
            <person name="Kosarev P."/>
            <person name="Brown G."/>
            <person name="Chen H.C."/>
            <person name="Ermolaeva O."/>
            <person name="Hlavina W."/>
            <person name="Kapustin Y."/>
            <person name="Kiryutin B."/>
            <person name="Kitts P."/>
            <person name="Maglott D."/>
            <person name="Pruitt K."/>
            <person name="Sapojnikov V."/>
            <person name="Souvorov A."/>
            <person name="Mackey A.J."/>
            <person name="Waterhouse R.M."/>
            <person name="Wyder S."/>
            <person name="Zdobnov E.M."/>
            <person name="Zdobnov E.M."/>
            <person name="Wyder S."/>
            <person name="Kriventseva E.V."/>
            <person name="Kadowaki T."/>
            <person name="Bork P."/>
            <person name="Aranda M."/>
            <person name="Bao R."/>
            <person name="Beermann A."/>
            <person name="Berns N."/>
            <person name="Bolognesi R."/>
            <person name="Bonneton F."/>
            <person name="Bopp D."/>
            <person name="Brown S.J."/>
            <person name="Bucher G."/>
            <person name="Butts T."/>
            <person name="Chaumot A."/>
            <person name="Denell R.E."/>
            <person name="Ferrier D.E."/>
            <person name="Friedrich M."/>
            <person name="Gordon C.M."/>
            <person name="Jindra M."/>
            <person name="Klingler M."/>
            <person name="Lan Q."/>
            <person name="Lattorff H.M."/>
            <person name="Laudet V."/>
            <person name="von Levetsow C."/>
            <person name="Liu Z."/>
            <person name="Lutz R."/>
            <person name="Lynch J.A."/>
            <person name="da Fonseca R.N."/>
            <person name="Posnien N."/>
            <person name="Reuter R."/>
            <person name="Roth S."/>
            <person name="Savard J."/>
            <person name="Schinko J.B."/>
            <person name="Schmitt C."/>
            <person name="Schoppmeier M."/>
            <person name="Schroder R."/>
            <person name="Shippy T.D."/>
            <person name="Simonnet F."/>
            <person name="Marques-Souza H."/>
            <person name="Tautz D."/>
            <person name="Tomoyasu Y."/>
            <person name="Trauner J."/>
            <person name="Van der Zee M."/>
            <person name="Vervoort M."/>
            <person name="Wittkopp N."/>
            <person name="Wimmer E.A."/>
            <person name="Yang X."/>
            <person name="Jones A.K."/>
            <person name="Sattelle D.B."/>
            <person name="Ebert P.R."/>
            <person name="Nelson D."/>
            <person name="Scott J.G."/>
            <person name="Beeman R.W."/>
            <person name="Muthukrishnan S."/>
            <person name="Kramer K.J."/>
            <person name="Arakane Y."/>
            <person name="Beeman R.W."/>
            <person name="Zhu Q."/>
            <person name="Hogenkamp D."/>
            <person name="Dixit R."/>
            <person name="Oppert B."/>
            <person name="Jiang H."/>
            <person name="Zou Z."/>
            <person name="Marshall J."/>
            <person name="Elpidina E."/>
            <person name="Vinokurov K."/>
            <person name="Oppert C."/>
            <person name="Zou Z."/>
            <person name="Evans J."/>
            <person name="Lu Z."/>
            <person name="Zhao P."/>
            <person name="Sumathipala N."/>
            <person name="Altincicek B."/>
            <person name="Vilcinskas A."/>
            <person name="Williams M."/>
            <person name="Hultmark D."/>
            <person name="Hetru C."/>
            <person name="Jiang H."/>
            <person name="Grimmelikhuijzen C.J."/>
            <person name="Hauser F."/>
            <person name="Cazzamali G."/>
            <person name="Williamson M."/>
            <person name="Park Y."/>
            <person name="Li B."/>
            <person name="Tanaka Y."/>
            <person name="Predel R."/>
            <person name="Neupert S."/>
            <person name="Schachtner J."/>
            <person name="Verleyen P."/>
            <person name="Raible F."/>
            <person name="Bork P."/>
            <person name="Friedrich M."/>
            <person name="Walden K.K."/>
            <person name="Robertson H.M."/>
            <person name="Angeli S."/>
            <person name="Foret S."/>
            <person name="Bucher G."/>
            <person name="Schuetz S."/>
            <person name="Maleszka R."/>
            <person name="Wimmer E.A."/>
            <person name="Beeman R.W."/>
            <person name="Lorenzen M."/>
            <person name="Tomoyasu Y."/>
            <person name="Miller S.C."/>
            <person name="Grossmann D."/>
            <person name="Bucher G."/>
        </authorList>
    </citation>
    <scope>NUCLEOTIDE SEQUENCE [LARGE SCALE GENOMIC DNA]</scope>
    <source>
        <strain evidence="1 2">Georgia GA2</strain>
    </source>
</reference>
<protein>
    <submittedName>
        <fullName evidence="1">Uncharacterized protein</fullName>
    </submittedName>
</protein>
<name>A0A139WHU6_TRICA</name>
<evidence type="ECO:0000313" key="2">
    <source>
        <dbReference type="Proteomes" id="UP000007266"/>
    </source>
</evidence>
<proteinExistence type="predicted"/>
<keyword evidence="2" id="KW-1185">Reference proteome</keyword>
<dbReference type="Proteomes" id="UP000007266">
    <property type="component" value="Linkage group 5"/>
</dbReference>
<organism evidence="1 2">
    <name type="scientific">Tribolium castaneum</name>
    <name type="common">Red flour beetle</name>
    <dbReference type="NCBI Taxonomy" id="7070"/>
    <lineage>
        <taxon>Eukaryota</taxon>
        <taxon>Metazoa</taxon>
        <taxon>Ecdysozoa</taxon>
        <taxon>Arthropoda</taxon>
        <taxon>Hexapoda</taxon>
        <taxon>Insecta</taxon>
        <taxon>Pterygota</taxon>
        <taxon>Neoptera</taxon>
        <taxon>Endopterygota</taxon>
        <taxon>Coleoptera</taxon>
        <taxon>Polyphaga</taxon>
        <taxon>Cucujiformia</taxon>
        <taxon>Tenebrionidae</taxon>
        <taxon>Tenebrionidae incertae sedis</taxon>
        <taxon>Tribolium</taxon>
    </lineage>
</organism>
<dbReference type="EMBL" id="KQ971343">
    <property type="protein sequence ID" value="KYB27431.1"/>
    <property type="molecule type" value="Genomic_DNA"/>
</dbReference>
<sequence length="37" mass="4410">MCYAILRNRREIANVAGVQQYDRQRSTSEEVLARQRQ</sequence>
<dbReference type="AlphaFoldDB" id="A0A139WHU6"/>
<evidence type="ECO:0000313" key="1">
    <source>
        <dbReference type="EMBL" id="KYB27431.1"/>
    </source>
</evidence>
<accession>A0A139WHU6</accession>
<gene>
    <name evidence="1" type="primary">AUGUSTUS-3.0.2_33248</name>
    <name evidence="1" type="ORF">TcasGA2_TC033248</name>
</gene>
<reference evidence="1 2" key="2">
    <citation type="journal article" date="2010" name="Nucleic Acids Res.">
        <title>BeetleBase in 2010: revisions to provide comprehensive genomic information for Tribolium castaneum.</title>
        <authorList>
            <person name="Kim H.S."/>
            <person name="Murphy T."/>
            <person name="Xia J."/>
            <person name="Caragea D."/>
            <person name="Park Y."/>
            <person name="Beeman R.W."/>
            <person name="Lorenzen M.D."/>
            <person name="Butcher S."/>
            <person name="Manak J.R."/>
            <person name="Brown S.J."/>
        </authorList>
    </citation>
    <scope>GENOME REANNOTATION</scope>
    <source>
        <strain evidence="1 2">Georgia GA2</strain>
    </source>
</reference>